<dbReference type="EMBL" id="BOMW01000042">
    <property type="protein sequence ID" value="GIF06883.1"/>
    <property type="molecule type" value="Genomic_DNA"/>
</dbReference>
<evidence type="ECO:0000313" key="2">
    <source>
        <dbReference type="EMBL" id="GIF06883.1"/>
    </source>
</evidence>
<accession>A0A919N9A8</accession>
<evidence type="ECO:0008006" key="4">
    <source>
        <dbReference type="Google" id="ProtNLM"/>
    </source>
</evidence>
<evidence type="ECO:0000256" key="1">
    <source>
        <dbReference type="SAM" id="SignalP"/>
    </source>
</evidence>
<proteinExistence type="predicted"/>
<protein>
    <recommendedName>
        <fullName evidence="4">Peptidase inhibitor family I36</fullName>
    </recommendedName>
</protein>
<sequence length="131" mass="14330">MKTRMAMLAALAVLGAAVSAPGTAYAGARDNEDARVSGVRGVPAEPCPSQYFCLYTRSNHSGQVFKLFRCQTYGIGMWNGIGSYYNHDGGGKHAKFLDKGRKEILNIPPYPDSGHSSSRYDFRPVWYVTAC</sequence>
<keyword evidence="3" id="KW-1185">Reference proteome</keyword>
<gene>
    <name evidence="2" type="ORF">Asi03nite_44210</name>
</gene>
<feature type="signal peptide" evidence="1">
    <location>
        <begin position="1"/>
        <end position="26"/>
    </location>
</feature>
<evidence type="ECO:0000313" key="3">
    <source>
        <dbReference type="Proteomes" id="UP000629619"/>
    </source>
</evidence>
<keyword evidence="1" id="KW-0732">Signal</keyword>
<reference evidence="2" key="1">
    <citation type="submission" date="2021-01" db="EMBL/GenBank/DDBJ databases">
        <title>Whole genome shotgun sequence of Actinoplanes siamensis NBRC 109076.</title>
        <authorList>
            <person name="Komaki H."/>
            <person name="Tamura T."/>
        </authorList>
    </citation>
    <scope>NUCLEOTIDE SEQUENCE</scope>
    <source>
        <strain evidence="2">NBRC 109076</strain>
    </source>
</reference>
<dbReference type="AlphaFoldDB" id="A0A919N9A8"/>
<feature type="chain" id="PRO_5037065541" description="Peptidase inhibitor family I36" evidence="1">
    <location>
        <begin position="27"/>
        <end position="131"/>
    </location>
</feature>
<comment type="caution">
    <text evidence="2">The sequence shown here is derived from an EMBL/GenBank/DDBJ whole genome shotgun (WGS) entry which is preliminary data.</text>
</comment>
<dbReference type="Proteomes" id="UP000629619">
    <property type="component" value="Unassembled WGS sequence"/>
</dbReference>
<dbReference type="Pfam" id="PF03995">
    <property type="entry name" value="Inhibitor_I36"/>
    <property type="match status" value="1"/>
</dbReference>
<name>A0A919N9A8_9ACTN</name>
<organism evidence="2 3">
    <name type="scientific">Actinoplanes siamensis</name>
    <dbReference type="NCBI Taxonomy" id="1223317"/>
    <lineage>
        <taxon>Bacteria</taxon>
        <taxon>Bacillati</taxon>
        <taxon>Actinomycetota</taxon>
        <taxon>Actinomycetes</taxon>
        <taxon>Micromonosporales</taxon>
        <taxon>Micromonosporaceae</taxon>
        <taxon>Actinoplanes</taxon>
    </lineage>
</organism>
<dbReference type="RefSeq" id="WP_203682315.1">
    <property type="nucleotide sequence ID" value="NZ_BOMW01000042.1"/>
</dbReference>